<evidence type="ECO:0000313" key="2">
    <source>
        <dbReference type="EMBL" id="KAG7562878.1"/>
    </source>
</evidence>
<feature type="region of interest" description="Disordered" evidence="1">
    <location>
        <begin position="150"/>
        <end position="183"/>
    </location>
</feature>
<dbReference type="EMBL" id="JABELV010000024">
    <property type="protein sequence ID" value="KAG7562878.1"/>
    <property type="molecule type" value="Genomic_DNA"/>
</dbReference>
<sequence>MSSAQHQAVLSMLEHDQVIPEVFSKTLSLEGKLSIAFPSHTACAGETMERVVTKDVPSIVYKPFNGDTGMTAIDRYTLIEIDPDLLQPNDTASGQVRHWVQSNIVLDPAELDKDGQVTGKYTEEAITEYLPSSPGPPGHKHRYVFCLARQSPDHPAPSASDFPRGAAESTATSSNPKDNEDVKDRAGFSLEEYLEKRSLKVVAATFIKVGPDAEGLMDNALLSGEAIVNKVLGK</sequence>
<dbReference type="Gene3D" id="3.90.280.10">
    <property type="entry name" value="PEBP-like"/>
    <property type="match status" value="1"/>
</dbReference>
<gene>
    <name evidence="2" type="ORF">FFLO_01707</name>
</gene>
<dbReference type="CDD" id="cd00866">
    <property type="entry name" value="PEBP_euk"/>
    <property type="match status" value="1"/>
</dbReference>
<comment type="caution">
    <text evidence="2">The sequence shown here is derived from an EMBL/GenBank/DDBJ whole genome shotgun (WGS) entry which is preliminary data.</text>
</comment>
<accession>A0A8K0NPT3</accession>
<reference evidence="2" key="1">
    <citation type="submission" date="2020-04" db="EMBL/GenBank/DDBJ databases">
        <title>Analysis of mating type loci in Filobasidium floriforme.</title>
        <authorList>
            <person name="Nowrousian M."/>
        </authorList>
    </citation>
    <scope>NUCLEOTIDE SEQUENCE</scope>
    <source>
        <strain evidence="2">CBS 6242</strain>
    </source>
</reference>
<dbReference type="InterPro" id="IPR036610">
    <property type="entry name" value="PEBP-like_sf"/>
</dbReference>
<evidence type="ECO:0000256" key="1">
    <source>
        <dbReference type="SAM" id="MobiDB-lite"/>
    </source>
</evidence>
<dbReference type="SUPFAM" id="SSF49777">
    <property type="entry name" value="PEBP-like"/>
    <property type="match status" value="1"/>
</dbReference>
<dbReference type="Proteomes" id="UP000812966">
    <property type="component" value="Unassembled WGS sequence"/>
</dbReference>
<dbReference type="PANTHER" id="PTHR11362">
    <property type="entry name" value="PHOSPHATIDYLETHANOLAMINE-BINDING PROTEIN"/>
    <property type="match status" value="1"/>
</dbReference>
<keyword evidence="3" id="KW-1185">Reference proteome</keyword>
<dbReference type="PANTHER" id="PTHR11362:SF82">
    <property type="entry name" value="PHOSPHATIDYLETHANOLAMINE-BINDING PROTEIN 4"/>
    <property type="match status" value="1"/>
</dbReference>
<dbReference type="InterPro" id="IPR008914">
    <property type="entry name" value="PEBP"/>
</dbReference>
<dbReference type="Pfam" id="PF01161">
    <property type="entry name" value="PBP"/>
    <property type="match status" value="1"/>
</dbReference>
<evidence type="ECO:0000313" key="3">
    <source>
        <dbReference type="Proteomes" id="UP000812966"/>
    </source>
</evidence>
<dbReference type="OrthoDB" id="2506647at2759"/>
<protein>
    <recommendedName>
        <fullName evidence="4">Phosphatidylethanolamine-binding protein</fullName>
    </recommendedName>
</protein>
<dbReference type="AlphaFoldDB" id="A0A8K0NPT3"/>
<proteinExistence type="predicted"/>
<dbReference type="InterPro" id="IPR035810">
    <property type="entry name" value="PEBP_euk"/>
</dbReference>
<name>A0A8K0NPT3_9TREE</name>
<organism evidence="2 3">
    <name type="scientific">Filobasidium floriforme</name>
    <dbReference type="NCBI Taxonomy" id="5210"/>
    <lineage>
        <taxon>Eukaryota</taxon>
        <taxon>Fungi</taxon>
        <taxon>Dikarya</taxon>
        <taxon>Basidiomycota</taxon>
        <taxon>Agaricomycotina</taxon>
        <taxon>Tremellomycetes</taxon>
        <taxon>Filobasidiales</taxon>
        <taxon>Filobasidiaceae</taxon>
        <taxon>Filobasidium</taxon>
    </lineage>
</organism>
<evidence type="ECO:0008006" key="4">
    <source>
        <dbReference type="Google" id="ProtNLM"/>
    </source>
</evidence>